<evidence type="ECO:0000256" key="14">
    <source>
        <dbReference type="SAM" id="Phobius"/>
    </source>
</evidence>
<keyword evidence="9 17" id="KW-0418">Kinase</keyword>
<feature type="domain" description="Histidine kinase" evidence="15">
    <location>
        <begin position="147"/>
        <end position="360"/>
    </location>
</feature>
<dbReference type="SMART" id="SM00304">
    <property type="entry name" value="HAMP"/>
    <property type="match status" value="1"/>
</dbReference>
<dbReference type="PRINTS" id="PR00344">
    <property type="entry name" value="BCTRLSENSOR"/>
</dbReference>
<keyword evidence="7 14" id="KW-0812">Transmembrane</keyword>
<dbReference type="Gene3D" id="6.10.340.10">
    <property type="match status" value="1"/>
</dbReference>
<evidence type="ECO:0000256" key="7">
    <source>
        <dbReference type="ARBA" id="ARBA00022692"/>
    </source>
</evidence>
<dbReference type="Gene3D" id="3.30.565.10">
    <property type="entry name" value="Histidine kinase-like ATPase, C-terminal domain"/>
    <property type="match status" value="1"/>
</dbReference>
<dbReference type="GO" id="GO:0000155">
    <property type="term" value="F:phosphorelay sensor kinase activity"/>
    <property type="evidence" value="ECO:0007669"/>
    <property type="project" value="InterPro"/>
</dbReference>
<keyword evidence="4" id="KW-1003">Cell membrane</keyword>
<dbReference type="InterPro" id="IPR050398">
    <property type="entry name" value="HssS/ArlS-like"/>
</dbReference>
<dbReference type="InterPro" id="IPR004358">
    <property type="entry name" value="Sig_transdc_His_kin-like_C"/>
</dbReference>
<evidence type="ECO:0000313" key="18">
    <source>
        <dbReference type="Proteomes" id="UP000551878"/>
    </source>
</evidence>
<evidence type="ECO:0000313" key="17">
    <source>
        <dbReference type="EMBL" id="MBB5174049.1"/>
    </source>
</evidence>
<proteinExistence type="predicted"/>
<evidence type="ECO:0000259" key="15">
    <source>
        <dbReference type="PROSITE" id="PS50109"/>
    </source>
</evidence>
<evidence type="ECO:0000256" key="6">
    <source>
        <dbReference type="ARBA" id="ARBA00022679"/>
    </source>
</evidence>
<evidence type="ECO:0000256" key="10">
    <source>
        <dbReference type="ARBA" id="ARBA00022840"/>
    </source>
</evidence>
<name>A0A840QRS7_9BACI</name>
<dbReference type="Proteomes" id="UP000551878">
    <property type="component" value="Unassembled WGS sequence"/>
</dbReference>
<dbReference type="PANTHER" id="PTHR45528:SF1">
    <property type="entry name" value="SENSOR HISTIDINE KINASE CPXA"/>
    <property type="match status" value="1"/>
</dbReference>
<dbReference type="CDD" id="cd00082">
    <property type="entry name" value="HisKA"/>
    <property type="match status" value="1"/>
</dbReference>
<evidence type="ECO:0000256" key="4">
    <source>
        <dbReference type="ARBA" id="ARBA00022475"/>
    </source>
</evidence>
<dbReference type="EMBL" id="JACHHB010000009">
    <property type="protein sequence ID" value="MBB5174049.1"/>
    <property type="molecule type" value="Genomic_DNA"/>
</dbReference>
<evidence type="ECO:0000256" key="1">
    <source>
        <dbReference type="ARBA" id="ARBA00000085"/>
    </source>
</evidence>
<feature type="transmembrane region" description="Helical" evidence="14">
    <location>
        <begin position="66"/>
        <end position="86"/>
    </location>
</feature>
<evidence type="ECO:0000256" key="3">
    <source>
        <dbReference type="ARBA" id="ARBA00012438"/>
    </source>
</evidence>
<dbReference type="SUPFAM" id="SSF158472">
    <property type="entry name" value="HAMP domain-like"/>
    <property type="match status" value="1"/>
</dbReference>
<dbReference type="Pfam" id="PF02518">
    <property type="entry name" value="HATPase_c"/>
    <property type="match status" value="1"/>
</dbReference>
<comment type="catalytic activity">
    <reaction evidence="1">
        <text>ATP + protein L-histidine = ADP + protein N-phospho-L-histidine.</text>
        <dbReference type="EC" id="2.7.13.3"/>
    </reaction>
</comment>
<evidence type="ECO:0000256" key="8">
    <source>
        <dbReference type="ARBA" id="ARBA00022741"/>
    </source>
</evidence>
<dbReference type="CDD" id="cd06225">
    <property type="entry name" value="HAMP"/>
    <property type="match status" value="1"/>
</dbReference>
<dbReference type="SUPFAM" id="SSF55874">
    <property type="entry name" value="ATPase domain of HSP90 chaperone/DNA topoisomerase II/histidine kinase"/>
    <property type="match status" value="1"/>
</dbReference>
<dbReference type="Pfam" id="PF00672">
    <property type="entry name" value="HAMP"/>
    <property type="match status" value="1"/>
</dbReference>
<dbReference type="EC" id="2.7.13.3" evidence="3"/>
<dbReference type="Pfam" id="PF00512">
    <property type="entry name" value="HisKA"/>
    <property type="match status" value="1"/>
</dbReference>
<evidence type="ECO:0000256" key="5">
    <source>
        <dbReference type="ARBA" id="ARBA00022553"/>
    </source>
</evidence>
<evidence type="ECO:0000259" key="16">
    <source>
        <dbReference type="PROSITE" id="PS50885"/>
    </source>
</evidence>
<dbReference type="PROSITE" id="PS50885">
    <property type="entry name" value="HAMP"/>
    <property type="match status" value="1"/>
</dbReference>
<dbReference type="InterPro" id="IPR005467">
    <property type="entry name" value="His_kinase_dom"/>
</dbReference>
<dbReference type="InterPro" id="IPR003661">
    <property type="entry name" value="HisK_dim/P_dom"/>
</dbReference>
<keyword evidence="13 14" id="KW-0472">Membrane</keyword>
<sequence length="363" mass="42052">MFKKNPLPWKKTGMLWRLAGTNILLMTTLVIISSLIIYNTACYLVEQIPNVDESTQTSFNETLYTYLLWMSPLVILIGSVLHFSMIKKMLNPVRKLASSTKVLKNGQYPSPIDIEQDDEIGELTHNFNELIDRLKENEHIRNKMLGDMAHELRTPLSNINGYLEGLKNEVIVGSPSLYDSLHKESERVIQMINQLNELDEWNDCVKSNEKKNARIDQVLTHCMNLFNFEFEKRNIIYDICVDEATLFIDEKEVHQAMMNLIQNSIQYYDGTGEILLHGKKRQGDYFISVTGPGEPIPEEEREWLFERFYKVDRSRQRKTEGTGLGLSIVKEIIVGTHNGNVGIETHENQHTFWMTIPYFSKKS</sequence>
<dbReference type="Gene3D" id="1.10.287.130">
    <property type="match status" value="1"/>
</dbReference>
<comment type="subcellular location">
    <subcellularLocation>
        <location evidence="2">Cell membrane</location>
        <topology evidence="2">Multi-pass membrane protein</topology>
    </subcellularLocation>
</comment>
<dbReference type="InterPro" id="IPR036890">
    <property type="entry name" value="HATPase_C_sf"/>
</dbReference>
<dbReference type="InterPro" id="IPR003594">
    <property type="entry name" value="HATPase_dom"/>
</dbReference>
<keyword evidence="12" id="KW-0902">Two-component regulatory system</keyword>
<comment type="caution">
    <text evidence="17">The sequence shown here is derived from an EMBL/GenBank/DDBJ whole genome shotgun (WGS) entry which is preliminary data.</text>
</comment>
<evidence type="ECO:0000256" key="12">
    <source>
        <dbReference type="ARBA" id="ARBA00023012"/>
    </source>
</evidence>
<dbReference type="PROSITE" id="PS50109">
    <property type="entry name" value="HIS_KIN"/>
    <property type="match status" value="1"/>
</dbReference>
<protein>
    <recommendedName>
        <fullName evidence="3">histidine kinase</fullName>
        <ecNumber evidence="3">2.7.13.3</ecNumber>
    </recommendedName>
</protein>
<accession>A0A840QRS7</accession>
<keyword evidence="10" id="KW-0067">ATP-binding</keyword>
<organism evidence="17 18">
    <name type="scientific">Texcoconibacillus texcoconensis</name>
    <dbReference type="NCBI Taxonomy" id="1095777"/>
    <lineage>
        <taxon>Bacteria</taxon>
        <taxon>Bacillati</taxon>
        <taxon>Bacillota</taxon>
        <taxon>Bacilli</taxon>
        <taxon>Bacillales</taxon>
        <taxon>Bacillaceae</taxon>
        <taxon>Texcoconibacillus</taxon>
    </lineage>
</organism>
<gene>
    <name evidence="17" type="ORF">HNQ41_002239</name>
</gene>
<feature type="transmembrane region" description="Helical" evidence="14">
    <location>
        <begin position="21"/>
        <end position="46"/>
    </location>
</feature>
<dbReference type="SMART" id="SM00388">
    <property type="entry name" value="HisKA"/>
    <property type="match status" value="1"/>
</dbReference>
<keyword evidence="5" id="KW-0597">Phosphoprotein</keyword>
<dbReference type="AlphaFoldDB" id="A0A840QRS7"/>
<keyword evidence="8" id="KW-0547">Nucleotide-binding</keyword>
<keyword evidence="6 17" id="KW-0808">Transferase</keyword>
<evidence type="ECO:0000256" key="2">
    <source>
        <dbReference type="ARBA" id="ARBA00004651"/>
    </source>
</evidence>
<reference evidence="17 18" key="1">
    <citation type="submission" date="2020-08" db="EMBL/GenBank/DDBJ databases">
        <title>Genomic Encyclopedia of Type Strains, Phase IV (KMG-IV): sequencing the most valuable type-strain genomes for metagenomic binning, comparative biology and taxonomic classification.</title>
        <authorList>
            <person name="Goeker M."/>
        </authorList>
    </citation>
    <scope>NUCLEOTIDE SEQUENCE [LARGE SCALE GENOMIC DNA]</scope>
    <source>
        <strain evidence="17 18">DSM 24696</strain>
    </source>
</reference>
<dbReference type="RefSeq" id="WP_184664475.1">
    <property type="nucleotide sequence ID" value="NZ_JACHHB010000009.1"/>
</dbReference>
<dbReference type="GO" id="GO:0005524">
    <property type="term" value="F:ATP binding"/>
    <property type="evidence" value="ECO:0007669"/>
    <property type="project" value="UniProtKB-KW"/>
</dbReference>
<dbReference type="InterPro" id="IPR036097">
    <property type="entry name" value="HisK_dim/P_sf"/>
</dbReference>
<dbReference type="InterPro" id="IPR003660">
    <property type="entry name" value="HAMP_dom"/>
</dbReference>
<dbReference type="PANTHER" id="PTHR45528">
    <property type="entry name" value="SENSOR HISTIDINE KINASE CPXA"/>
    <property type="match status" value="1"/>
</dbReference>
<feature type="domain" description="HAMP" evidence="16">
    <location>
        <begin position="87"/>
        <end position="139"/>
    </location>
</feature>
<keyword evidence="11 14" id="KW-1133">Transmembrane helix</keyword>
<dbReference type="GO" id="GO:0005886">
    <property type="term" value="C:plasma membrane"/>
    <property type="evidence" value="ECO:0007669"/>
    <property type="project" value="UniProtKB-SubCell"/>
</dbReference>
<evidence type="ECO:0000256" key="13">
    <source>
        <dbReference type="ARBA" id="ARBA00023136"/>
    </source>
</evidence>
<evidence type="ECO:0000256" key="11">
    <source>
        <dbReference type="ARBA" id="ARBA00022989"/>
    </source>
</evidence>
<dbReference type="SUPFAM" id="SSF47384">
    <property type="entry name" value="Homodimeric domain of signal transducing histidine kinase"/>
    <property type="match status" value="1"/>
</dbReference>
<evidence type="ECO:0000256" key="9">
    <source>
        <dbReference type="ARBA" id="ARBA00022777"/>
    </source>
</evidence>
<keyword evidence="18" id="KW-1185">Reference proteome</keyword>
<dbReference type="SMART" id="SM00387">
    <property type="entry name" value="HATPase_c"/>
    <property type="match status" value="1"/>
</dbReference>